<dbReference type="STRING" id="4795.A0A225UDU6"/>
<evidence type="ECO:0000313" key="3">
    <source>
        <dbReference type="Proteomes" id="UP000198211"/>
    </source>
</evidence>
<dbReference type="EMBL" id="NBNE01020966">
    <property type="protein sequence ID" value="OWY91143.1"/>
    <property type="molecule type" value="Genomic_DNA"/>
</dbReference>
<dbReference type="OrthoDB" id="7696924at2759"/>
<gene>
    <name evidence="2" type="ORF">PHMEG_00040401</name>
</gene>
<comment type="caution">
    <text evidence="2">The sequence shown here is derived from an EMBL/GenBank/DDBJ whole genome shotgun (WGS) entry which is preliminary data.</text>
</comment>
<dbReference type="Pfam" id="PF07727">
    <property type="entry name" value="RVT_2"/>
    <property type="match status" value="1"/>
</dbReference>
<reference evidence="3" key="1">
    <citation type="submission" date="2017-03" db="EMBL/GenBank/DDBJ databases">
        <title>Phytopthora megakarya and P. palmivora, two closely related causual agents of cacao black pod achieved similar genome size and gene model numbers by different mechanisms.</title>
        <authorList>
            <person name="Ali S."/>
            <person name="Shao J."/>
            <person name="Larry D.J."/>
            <person name="Kronmiller B."/>
            <person name="Shen D."/>
            <person name="Strem M.D."/>
            <person name="Melnick R.L."/>
            <person name="Guiltinan M.J."/>
            <person name="Tyler B.M."/>
            <person name="Meinhardt L.W."/>
            <person name="Bailey B.A."/>
        </authorList>
    </citation>
    <scope>NUCLEOTIDE SEQUENCE [LARGE SCALE GENOMIC DNA]</scope>
    <source>
        <strain evidence="3">zdho120</strain>
    </source>
</reference>
<protein>
    <submittedName>
        <fullName evidence="2">Integrase, catalytic core protein</fullName>
    </submittedName>
</protein>
<feature type="non-terminal residue" evidence="2">
    <location>
        <position position="70"/>
    </location>
</feature>
<evidence type="ECO:0000313" key="2">
    <source>
        <dbReference type="EMBL" id="OWY91143.1"/>
    </source>
</evidence>
<accession>A0A225UDU6</accession>
<name>A0A225UDU6_9STRA</name>
<feature type="domain" description="Reverse transcriptase Ty1/copia-type" evidence="1">
    <location>
        <begin position="11"/>
        <end position="70"/>
    </location>
</feature>
<evidence type="ECO:0000259" key="1">
    <source>
        <dbReference type="Pfam" id="PF07727"/>
    </source>
</evidence>
<sequence length="70" mass="7926">MEIIKYNVDGTVERFKAHLVAQGNYQEFGVDCDEVYAPVARFESLRLALAVGTILDCHIHQNDVRTAFLN</sequence>
<organism evidence="2 3">
    <name type="scientific">Phytophthora megakarya</name>
    <dbReference type="NCBI Taxonomy" id="4795"/>
    <lineage>
        <taxon>Eukaryota</taxon>
        <taxon>Sar</taxon>
        <taxon>Stramenopiles</taxon>
        <taxon>Oomycota</taxon>
        <taxon>Peronosporomycetes</taxon>
        <taxon>Peronosporales</taxon>
        <taxon>Peronosporaceae</taxon>
        <taxon>Phytophthora</taxon>
    </lineage>
</organism>
<dbReference type="AlphaFoldDB" id="A0A225UDU6"/>
<keyword evidence="3" id="KW-1185">Reference proteome</keyword>
<dbReference type="InterPro" id="IPR013103">
    <property type="entry name" value="RVT_2"/>
</dbReference>
<dbReference type="Proteomes" id="UP000198211">
    <property type="component" value="Unassembled WGS sequence"/>
</dbReference>
<proteinExistence type="predicted"/>